<gene>
    <name evidence="7" type="ORF">SAMN04488117_11938</name>
</gene>
<dbReference type="PANTHER" id="PTHR30482">
    <property type="entry name" value="HIGH-AFFINITY BRANCHED-CHAIN AMINO ACID TRANSPORT SYSTEM PERMEASE"/>
    <property type="match status" value="1"/>
</dbReference>
<evidence type="ECO:0000313" key="8">
    <source>
        <dbReference type="Proteomes" id="UP000182284"/>
    </source>
</evidence>
<feature type="transmembrane region" description="Helical" evidence="6">
    <location>
        <begin position="254"/>
        <end position="283"/>
    </location>
</feature>
<feature type="transmembrane region" description="Helical" evidence="6">
    <location>
        <begin position="20"/>
        <end position="38"/>
    </location>
</feature>
<evidence type="ECO:0000256" key="5">
    <source>
        <dbReference type="ARBA" id="ARBA00023136"/>
    </source>
</evidence>
<evidence type="ECO:0000256" key="4">
    <source>
        <dbReference type="ARBA" id="ARBA00022989"/>
    </source>
</evidence>
<evidence type="ECO:0000256" key="1">
    <source>
        <dbReference type="ARBA" id="ARBA00004651"/>
    </source>
</evidence>
<proteinExistence type="predicted"/>
<evidence type="ECO:0000313" key="7">
    <source>
        <dbReference type="EMBL" id="SDG40969.1"/>
    </source>
</evidence>
<dbReference type="AlphaFoldDB" id="A0A1G7U1P3"/>
<comment type="subcellular location">
    <subcellularLocation>
        <location evidence="1">Cell membrane</location>
        <topology evidence="1">Multi-pass membrane protein</topology>
    </subcellularLocation>
</comment>
<keyword evidence="4 6" id="KW-1133">Transmembrane helix</keyword>
<keyword evidence="2" id="KW-1003">Cell membrane</keyword>
<dbReference type="InterPro" id="IPR001851">
    <property type="entry name" value="ABC_transp_permease"/>
</dbReference>
<evidence type="ECO:0000256" key="3">
    <source>
        <dbReference type="ARBA" id="ARBA00022692"/>
    </source>
</evidence>
<sequence length="343" mass="37501">MAESQIVTPRPYARTSSAALPLFALAVILAALITLPFWATGYTQRSVLEFLYFLALAQAWNLMAGYAGMMSIGQQAFVGIGAYGLVVMAEDLGINPFLTVPLAAILAVILAVPVSWLLFRLKGAYFAVATWVIAETVRLTVNANIDWLGGGRGRTVRSLGQFDRHLREDLGYWVALALAIIAVFGVFFLLRSKTGLALQAIRDTENGARSVGVETRRTKRIVYLFAAAIAGATGALIYIVQINVRPDAAFSINWAAYVIFIVVIGGIGTIEGPILGTLVFFFLRDMLADLEAWSMLIFGLIAIMMMLFAPKGLWGLLNTHRPVLLFRTARRLPERFAAHKEGE</sequence>
<name>A0A1G7U1P3_9RHOB</name>
<dbReference type="GO" id="GO:0015658">
    <property type="term" value="F:branched-chain amino acid transmembrane transporter activity"/>
    <property type="evidence" value="ECO:0007669"/>
    <property type="project" value="InterPro"/>
</dbReference>
<dbReference type="GO" id="GO:0005886">
    <property type="term" value="C:plasma membrane"/>
    <property type="evidence" value="ECO:0007669"/>
    <property type="project" value="UniProtKB-SubCell"/>
</dbReference>
<feature type="transmembrane region" description="Helical" evidence="6">
    <location>
        <begin position="100"/>
        <end position="119"/>
    </location>
</feature>
<feature type="transmembrane region" description="Helical" evidence="6">
    <location>
        <begin position="295"/>
        <end position="317"/>
    </location>
</feature>
<dbReference type="CDD" id="cd06581">
    <property type="entry name" value="TM_PBP1_LivM_like"/>
    <property type="match status" value="1"/>
</dbReference>
<evidence type="ECO:0000256" key="6">
    <source>
        <dbReference type="SAM" id="Phobius"/>
    </source>
</evidence>
<accession>A0A1G7U1P3</accession>
<dbReference type="Proteomes" id="UP000182284">
    <property type="component" value="Unassembled WGS sequence"/>
</dbReference>
<dbReference type="Pfam" id="PF02653">
    <property type="entry name" value="BPD_transp_2"/>
    <property type="match status" value="1"/>
</dbReference>
<organism evidence="7 8">
    <name type="scientific">Celeribacter baekdonensis</name>
    <dbReference type="NCBI Taxonomy" id="875171"/>
    <lineage>
        <taxon>Bacteria</taxon>
        <taxon>Pseudomonadati</taxon>
        <taxon>Pseudomonadota</taxon>
        <taxon>Alphaproteobacteria</taxon>
        <taxon>Rhodobacterales</taxon>
        <taxon>Roseobacteraceae</taxon>
        <taxon>Celeribacter</taxon>
    </lineage>
</organism>
<dbReference type="EMBL" id="FNBL01000019">
    <property type="protein sequence ID" value="SDG40969.1"/>
    <property type="molecule type" value="Genomic_DNA"/>
</dbReference>
<keyword evidence="5 6" id="KW-0472">Membrane</keyword>
<dbReference type="RefSeq" id="WP_083351923.1">
    <property type="nucleotide sequence ID" value="NZ_FNBL01000019.1"/>
</dbReference>
<dbReference type="PANTHER" id="PTHR30482:SF17">
    <property type="entry name" value="ABC TRANSPORTER ATP-BINDING PROTEIN"/>
    <property type="match status" value="1"/>
</dbReference>
<evidence type="ECO:0000256" key="2">
    <source>
        <dbReference type="ARBA" id="ARBA00022475"/>
    </source>
</evidence>
<protein>
    <submittedName>
        <fullName evidence="7">Branched-chain amino acid transport system permease protein</fullName>
    </submittedName>
</protein>
<reference evidence="7 8" key="1">
    <citation type="submission" date="2016-10" db="EMBL/GenBank/DDBJ databases">
        <authorList>
            <person name="de Groot N.N."/>
        </authorList>
    </citation>
    <scope>NUCLEOTIDE SEQUENCE [LARGE SCALE GENOMIC DNA]</scope>
    <source>
        <strain evidence="7 8">DSM 27375</strain>
    </source>
</reference>
<keyword evidence="3 6" id="KW-0812">Transmembrane</keyword>
<dbReference type="InterPro" id="IPR043428">
    <property type="entry name" value="LivM-like"/>
</dbReference>
<feature type="transmembrane region" description="Helical" evidence="6">
    <location>
        <begin position="170"/>
        <end position="190"/>
    </location>
</feature>
<feature type="transmembrane region" description="Helical" evidence="6">
    <location>
        <begin position="221"/>
        <end position="242"/>
    </location>
</feature>
<dbReference type="OrthoDB" id="9814461at2"/>